<proteinExistence type="inferred from homology"/>
<dbReference type="PIRSF" id="PIRSF006337">
    <property type="entry name" value="Trehalose_TreZ"/>
    <property type="match status" value="1"/>
</dbReference>
<name>A0ABU0JEA9_9HYPH</name>
<evidence type="ECO:0000256" key="2">
    <source>
        <dbReference type="ARBA" id="ARBA00005199"/>
    </source>
</evidence>
<feature type="domain" description="Glycosyl hydrolase family 13 catalytic" evidence="15">
    <location>
        <begin position="107"/>
        <end position="447"/>
    </location>
</feature>
<dbReference type="InterPro" id="IPR014756">
    <property type="entry name" value="Ig_E-set"/>
</dbReference>
<evidence type="ECO:0000256" key="11">
    <source>
        <dbReference type="ARBA" id="ARBA00033284"/>
    </source>
</evidence>
<evidence type="ECO:0000256" key="12">
    <source>
        <dbReference type="ARBA" id="ARBA00034013"/>
    </source>
</evidence>
<gene>
    <name evidence="16" type="ORF">QO011_005638</name>
</gene>
<dbReference type="PANTHER" id="PTHR43651">
    <property type="entry name" value="1,4-ALPHA-GLUCAN-BRANCHING ENZYME"/>
    <property type="match status" value="1"/>
</dbReference>
<accession>A0ABU0JEA9</accession>
<dbReference type="Gene3D" id="2.60.40.10">
    <property type="entry name" value="Immunoglobulins"/>
    <property type="match status" value="1"/>
</dbReference>
<dbReference type="Gene3D" id="1.10.10.760">
    <property type="entry name" value="E-set domains of sugar-utilizing enzymes"/>
    <property type="match status" value="1"/>
</dbReference>
<protein>
    <recommendedName>
        <fullName evidence="5 13">Malto-oligosyltrehalose trehalohydrolase</fullName>
        <shortName evidence="14">MTHase</shortName>
        <ecNumber evidence="4 13">3.2.1.141</ecNumber>
    </recommendedName>
    <alternativeName>
        <fullName evidence="11 14">4-alpha-D-((1-&gt;4)-alpha-D-glucano)trehalose trehalohydrolase</fullName>
    </alternativeName>
    <alternativeName>
        <fullName evidence="10 14">Maltooligosyl trehalose trehalohydrolase</fullName>
    </alternativeName>
</protein>
<comment type="subcellular location">
    <subcellularLocation>
        <location evidence="1">Cytoplasm</location>
    </subcellularLocation>
</comment>
<dbReference type="SUPFAM" id="SSF51445">
    <property type="entry name" value="(Trans)glycosidases"/>
    <property type="match status" value="1"/>
</dbReference>
<evidence type="ECO:0000256" key="1">
    <source>
        <dbReference type="ARBA" id="ARBA00004496"/>
    </source>
</evidence>
<dbReference type="Pfam" id="PF00128">
    <property type="entry name" value="Alpha-amylase"/>
    <property type="match status" value="1"/>
</dbReference>
<evidence type="ECO:0000256" key="14">
    <source>
        <dbReference type="PIRNR" id="PIRNR006337"/>
    </source>
</evidence>
<organism evidence="16 17">
    <name type="scientific">Labrys wisconsinensis</name>
    <dbReference type="NCBI Taxonomy" id="425677"/>
    <lineage>
        <taxon>Bacteria</taxon>
        <taxon>Pseudomonadati</taxon>
        <taxon>Pseudomonadota</taxon>
        <taxon>Alphaproteobacteria</taxon>
        <taxon>Hyphomicrobiales</taxon>
        <taxon>Xanthobacteraceae</taxon>
        <taxon>Labrys</taxon>
    </lineage>
</organism>
<evidence type="ECO:0000256" key="10">
    <source>
        <dbReference type="ARBA" id="ARBA00032057"/>
    </source>
</evidence>
<dbReference type="EMBL" id="JAUSVX010000012">
    <property type="protein sequence ID" value="MDQ0472609.1"/>
    <property type="molecule type" value="Genomic_DNA"/>
</dbReference>
<evidence type="ECO:0000256" key="6">
    <source>
        <dbReference type="ARBA" id="ARBA00022490"/>
    </source>
</evidence>
<dbReference type="PANTHER" id="PTHR43651:SF11">
    <property type="entry name" value="MALTO-OLIGOSYLTREHALOSE TREHALOHYDROLASE"/>
    <property type="match status" value="1"/>
</dbReference>
<keyword evidence="6" id="KW-0963">Cytoplasm</keyword>
<sequence>MRRFGPLLTENGAVFRLWAPTAASVELVRPDAPALPMQPRGAGFFECFVPGTRPGQAYMFRTGGLDVPDPASRAQADDADGWSLLVAPLPPPRSGAIRPWHEAILSEVHVGAASPEGSFAGLAARLDHFRDAGFTAIELMPLADFTGARNWGYDGVLPFAPDARYGRPEDLRALIEAAHARGMGVMIDVVYNHFGPSGNFLHHYAPDFFAPGEPTPWGPAIALDNPLVRAFFCENARMWLEDYDADGLRFDAVHALRTMGADLFLDEVAATARAVKPDAWLVLENDANQARWLERDGAGRPRRFTAQWDDDRHHAFRVLTTGDSAGYFADYAHRPIGSVERALTEGFVYQGETSRHRGAPRGEPSAHLPPDAFVAFLQNHDQIGNRPLGDRIVEALAPEKRALQRFALMLSPHVPMAFMGEEAGLDTPFPYFCDFDGALADAVRHGRREEFAAFFDSHPGSPDALPDPLAPETFEAAKLPWRRLAEPAPRRALDDFRGLAELRRRLVWPLAAGAFRGAGAQRNGAALLVSWRFADGALTMALNLGDEAGSIGGPGRAPDAAAGEVRIDGAATRLGPWAAALWSEPVR</sequence>
<dbReference type="EC" id="3.2.1.141" evidence="4 13"/>
<evidence type="ECO:0000313" key="17">
    <source>
        <dbReference type="Proteomes" id="UP001242480"/>
    </source>
</evidence>
<dbReference type="CDD" id="cd02853">
    <property type="entry name" value="E_set_MTHase_like_N"/>
    <property type="match status" value="1"/>
</dbReference>
<dbReference type="RefSeq" id="WP_307279659.1">
    <property type="nucleotide sequence ID" value="NZ_JAUSVX010000012.1"/>
</dbReference>
<evidence type="ECO:0000313" key="16">
    <source>
        <dbReference type="EMBL" id="MDQ0472609.1"/>
    </source>
</evidence>
<keyword evidence="17" id="KW-1185">Reference proteome</keyword>
<evidence type="ECO:0000259" key="15">
    <source>
        <dbReference type="SMART" id="SM00642"/>
    </source>
</evidence>
<dbReference type="SMART" id="SM00642">
    <property type="entry name" value="Aamy"/>
    <property type="match status" value="1"/>
</dbReference>
<dbReference type="CDD" id="cd11325">
    <property type="entry name" value="AmyAc_GTHase"/>
    <property type="match status" value="1"/>
</dbReference>
<evidence type="ECO:0000256" key="7">
    <source>
        <dbReference type="ARBA" id="ARBA00022801"/>
    </source>
</evidence>
<dbReference type="Proteomes" id="UP001242480">
    <property type="component" value="Unassembled WGS sequence"/>
</dbReference>
<dbReference type="InterPro" id="IPR044901">
    <property type="entry name" value="Trehalose_TreZ_E-set_sf"/>
</dbReference>
<dbReference type="Gene3D" id="3.20.20.80">
    <property type="entry name" value="Glycosidases"/>
    <property type="match status" value="1"/>
</dbReference>
<dbReference type="InterPro" id="IPR013783">
    <property type="entry name" value="Ig-like_fold"/>
</dbReference>
<keyword evidence="9 14" id="KW-0326">Glycosidase</keyword>
<keyword evidence="8" id="KW-0119">Carbohydrate metabolism</keyword>
<evidence type="ECO:0000256" key="3">
    <source>
        <dbReference type="ARBA" id="ARBA00008061"/>
    </source>
</evidence>
<comment type="caution">
    <text evidence="16">The sequence shown here is derived from an EMBL/GenBank/DDBJ whole genome shotgun (WGS) entry which is preliminary data.</text>
</comment>
<dbReference type="SUPFAM" id="SSF81296">
    <property type="entry name" value="E set domains"/>
    <property type="match status" value="1"/>
</dbReference>
<evidence type="ECO:0000256" key="9">
    <source>
        <dbReference type="ARBA" id="ARBA00023295"/>
    </source>
</evidence>
<evidence type="ECO:0000256" key="4">
    <source>
        <dbReference type="ARBA" id="ARBA00012268"/>
    </source>
</evidence>
<dbReference type="Pfam" id="PF02922">
    <property type="entry name" value="CBM_48"/>
    <property type="match status" value="1"/>
</dbReference>
<comment type="catalytic activity">
    <reaction evidence="12 14">
        <text>hydrolysis of (1-&gt;4)-alpha-D-glucosidic linkage in 4-alpha-D-[(1-&gt;4)-alpha-D-glucanosyl]n trehalose to yield trehalose and (1-&gt;4)-alpha-D-glucan.</text>
        <dbReference type="EC" id="3.2.1.141"/>
    </reaction>
</comment>
<evidence type="ECO:0000256" key="8">
    <source>
        <dbReference type="ARBA" id="ARBA00023277"/>
    </source>
</evidence>
<comment type="pathway">
    <text evidence="2 14">Glycan biosynthesis; trehalose biosynthesis.</text>
</comment>
<reference evidence="16 17" key="1">
    <citation type="submission" date="2023-07" db="EMBL/GenBank/DDBJ databases">
        <title>Genomic Encyclopedia of Type Strains, Phase IV (KMG-IV): sequencing the most valuable type-strain genomes for metagenomic binning, comparative biology and taxonomic classification.</title>
        <authorList>
            <person name="Goeker M."/>
        </authorList>
    </citation>
    <scope>NUCLEOTIDE SEQUENCE [LARGE SCALE GENOMIC DNA]</scope>
    <source>
        <strain evidence="16 17">DSM 19619</strain>
    </source>
</reference>
<evidence type="ECO:0000256" key="13">
    <source>
        <dbReference type="NCBIfam" id="TIGR02402"/>
    </source>
</evidence>
<dbReference type="InterPro" id="IPR012768">
    <property type="entry name" value="Trehalose_TreZ"/>
</dbReference>
<dbReference type="InterPro" id="IPR017853">
    <property type="entry name" value="GH"/>
</dbReference>
<dbReference type="InterPro" id="IPR006047">
    <property type="entry name" value="GH13_cat_dom"/>
</dbReference>
<comment type="similarity">
    <text evidence="3 14">Belongs to the glycosyl hydrolase 13 family.</text>
</comment>
<evidence type="ECO:0000256" key="5">
    <source>
        <dbReference type="ARBA" id="ARBA00015938"/>
    </source>
</evidence>
<keyword evidence="7 14" id="KW-0378">Hydrolase</keyword>
<dbReference type="InterPro" id="IPR004193">
    <property type="entry name" value="Glyco_hydro_13_N"/>
</dbReference>
<dbReference type="NCBIfam" id="TIGR02402">
    <property type="entry name" value="trehalose_TreZ"/>
    <property type="match status" value="1"/>
</dbReference>